<dbReference type="HOGENOM" id="CLU_3307082_0_0_9"/>
<gene>
    <name evidence="1" type="ORF">CLOSTASPAR_02901</name>
</gene>
<sequence length="39" mass="4704">MFEVHFICFRRTFQHFSHNSHTRAPIRRLGPHFPVGQLV</sequence>
<dbReference type="EMBL" id="ACCJ01000191">
    <property type="protein sequence ID" value="EEG55027.1"/>
    <property type="molecule type" value="Genomic_DNA"/>
</dbReference>
<keyword evidence="2" id="KW-1185">Reference proteome</keyword>
<accession>C0D0W4</accession>
<comment type="caution">
    <text evidence="1">The sequence shown here is derived from an EMBL/GenBank/DDBJ whole genome shotgun (WGS) entry which is preliminary data.</text>
</comment>
<protein>
    <submittedName>
        <fullName evidence="1">Uncharacterized protein</fullName>
    </submittedName>
</protein>
<dbReference type="AlphaFoldDB" id="C0D0W4"/>
<evidence type="ECO:0000313" key="1">
    <source>
        <dbReference type="EMBL" id="EEG55027.1"/>
    </source>
</evidence>
<name>C0D0W4_9FIRM</name>
<dbReference type="Proteomes" id="UP000004756">
    <property type="component" value="Unassembled WGS sequence"/>
</dbReference>
<organism evidence="1 2">
    <name type="scientific">[Clostridium] asparagiforme DSM 15981</name>
    <dbReference type="NCBI Taxonomy" id="518636"/>
    <lineage>
        <taxon>Bacteria</taxon>
        <taxon>Bacillati</taxon>
        <taxon>Bacillota</taxon>
        <taxon>Clostridia</taxon>
        <taxon>Lachnospirales</taxon>
        <taxon>Lachnospiraceae</taxon>
        <taxon>Enterocloster</taxon>
    </lineage>
</organism>
<evidence type="ECO:0000313" key="2">
    <source>
        <dbReference type="Proteomes" id="UP000004756"/>
    </source>
</evidence>
<proteinExistence type="predicted"/>
<reference evidence="1 2" key="1">
    <citation type="submission" date="2009-02" db="EMBL/GenBank/DDBJ databases">
        <title>Draft genome sequence of Clostridium asparagiforme (DSM 15981).</title>
        <authorList>
            <person name="Sudarsanam P."/>
            <person name="Ley R."/>
            <person name="Guruge J."/>
            <person name="Turnbaugh P.J."/>
            <person name="Mahowald M."/>
            <person name="Liep D."/>
            <person name="Gordon J."/>
        </authorList>
    </citation>
    <scope>NUCLEOTIDE SEQUENCE [LARGE SCALE GENOMIC DNA]</scope>
    <source>
        <strain evidence="1 2">DSM 15981</strain>
    </source>
</reference>